<dbReference type="OrthoDB" id="5778525at2759"/>
<dbReference type="AlphaFoldDB" id="A0A098VPZ5"/>
<dbReference type="PROSITE" id="PS50888">
    <property type="entry name" value="BHLH"/>
    <property type="match status" value="1"/>
</dbReference>
<keyword evidence="3" id="KW-0813">Transport</keyword>
<dbReference type="Gene3D" id="1.25.40.510">
    <property type="entry name" value="GLE1-like"/>
    <property type="match status" value="1"/>
</dbReference>
<evidence type="ECO:0000256" key="2">
    <source>
        <dbReference type="ARBA" id="ARBA00011056"/>
    </source>
</evidence>
<dbReference type="Proteomes" id="UP000029725">
    <property type="component" value="Unassembled WGS sequence"/>
</dbReference>
<keyword evidence="14" id="KW-1185">Reference proteome</keyword>
<comment type="similarity">
    <text evidence="2">Belongs to the GLE1 family.</text>
</comment>
<organism evidence="13 14">
    <name type="scientific">Mitosporidium daphniae</name>
    <dbReference type="NCBI Taxonomy" id="1485682"/>
    <lineage>
        <taxon>Eukaryota</taxon>
        <taxon>Fungi</taxon>
        <taxon>Fungi incertae sedis</taxon>
        <taxon>Microsporidia</taxon>
        <taxon>Mitosporidium</taxon>
    </lineage>
</organism>
<dbReference type="SMART" id="SM00353">
    <property type="entry name" value="HLH"/>
    <property type="match status" value="1"/>
</dbReference>
<evidence type="ECO:0000256" key="5">
    <source>
        <dbReference type="ARBA" id="ARBA00022927"/>
    </source>
</evidence>
<evidence type="ECO:0000259" key="12">
    <source>
        <dbReference type="PROSITE" id="PS50888"/>
    </source>
</evidence>
<evidence type="ECO:0000256" key="9">
    <source>
        <dbReference type="ARBA" id="ARBA00026227"/>
    </source>
</evidence>
<feature type="region of interest" description="Disordered" evidence="11">
    <location>
        <begin position="215"/>
        <end position="238"/>
    </location>
</feature>
<evidence type="ECO:0000256" key="7">
    <source>
        <dbReference type="ARBA" id="ARBA00023132"/>
    </source>
</evidence>
<reference evidence="13 14" key="1">
    <citation type="submission" date="2014-04" db="EMBL/GenBank/DDBJ databases">
        <title>A new species of microsporidia sheds light on the evolution of extreme parasitism.</title>
        <authorList>
            <person name="Haag K.L."/>
            <person name="James T.Y."/>
            <person name="Larsson R."/>
            <person name="Schaer T.M."/>
            <person name="Refardt D."/>
            <person name="Pombert J.-F."/>
            <person name="Ebert D."/>
        </authorList>
    </citation>
    <scope>NUCLEOTIDE SEQUENCE [LARGE SCALE GENOMIC DNA]</scope>
    <source>
        <strain evidence="13 14">UGP3</strain>
        <tissue evidence="13">Spores</tissue>
    </source>
</reference>
<gene>
    <name evidence="13" type="ORF">DI09_46p50</name>
</gene>
<evidence type="ECO:0000256" key="1">
    <source>
        <dbReference type="ARBA" id="ARBA00004567"/>
    </source>
</evidence>
<dbReference type="GO" id="GO:0044614">
    <property type="term" value="C:nuclear pore cytoplasmic filaments"/>
    <property type="evidence" value="ECO:0007669"/>
    <property type="project" value="TreeGrafter"/>
</dbReference>
<dbReference type="GO" id="GO:0005737">
    <property type="term" value="C:cytoplasm"/>
    <property type="evidence" value="ECO:0007669"/>
    <property type="project" value="TreeGrafter"/>
</dbReference>
<dbReference type="GO" id="GO:0015031">
    <property type="term" value="P:protein transport"/>
    <property type="evidence" value="ECO:0007669"/>
    <property type="project" value="UniProtKB-KW"/>
</dbReference>
<dbReference type="RefSeq" id="XP_013237501.1">
    <property type="nucleotide sequence ID" value="XM_013382047.1"/>
</dbReference>
<name>A0A098VPZ5_9MICR</name>
<dbReference type="InterPro" id="IPR038506">
    <property type="entry name" value="GLE1-like_sf"/>
</dbReference>
<keyword evidence="7" id="KW-0906">Nuclear pore complex</keyword>
<protein>
    <recommendedName>
        <fullName evidence="9">mRNA export factor GLE1</fullName>
    </recommendedName>
    <alternativeName>
        <fullName evidence="10">Nucleoporin GLE1</fullName>
    </alternativeName>
</protein>
<dbReference type="GO" id="GO:0005543">
    <property type="term" value="F:phospholipid binding"/>
    <property type="evidence" value="ECO:0007669"/>
    <property type="project" value="TreeGrafter"/>
</dbReference>
<dbReference type="VEuPathDB" id="MicrosporidiaDB:DI09_46p50"/>
<keyword evidence="4" id="KW-0509">mRNA transport</keyword>
<dbReference type="GO" id="GO:0016973">
    <property type="term" value="P:poly(A)+ mRNA export from nucleus"/>
    <property type="evidence" value="ECO:0007669"/>
    <property type="project" value="InterPro"/>
</dbReference>
<keyword evidence="6" id="KW-0811">Translocation</keyword>
<proteinExistence type="inferred from homology"/>
<dbReference type="Pfam" id="PF07817">
    <property type="entry name" value="GLE1"/>
    <property type="match status" value="1"/>
</dbReference>
<dbReference type="HOGENOM" id="CLU_541929_0_0_1"/>
<dbReference type="InterPro" id="IPR012476">
    <property type="entry name" value="GLE1"/>
</dbReference>
<keyword evidence="8" id="KW-0539">Nucleus</keyword>
<dbReference type="GO" id="GO:0031369">
    <property type="term" value="F:translation initiation factor binding"/>
    <property type="evidence" value="ECO:0007669"/>
    <property type="project" value="TreeGrafter"/>
</dbReference>
<dbReference type="SUPFAM" id="SSF47459">
    <property type="entry name" value="HLH, helix-loop-helix DNA-binding domain"/>
    <property type="match status" value="1"/>
</dbReference>
<evidence type="ECO:0000256" key="10">
    <source>
        <dbReference type="ARBA" id="ARBA00029983"/>
    </source>
</evidence>
<evidence type="ECO:0000313" key="13">
    <source>
        <dbReference type="EMBL" id="KGG51055.1"/>
    </source>
</evidence>
<evidence type="ECO:0000256" key="11">
    <source>
        <dbReference type="SAM" id="MobiDB-lite"/>
    </source>
</evidence>
<comment type="caution">
    <text evidence="13">The sequence shown here is derived from an EMBL/GenBank/DDBJ whole genome shotgun (WGS) entry which is preliminary data.</text>
</comment>
<evidence type="ECO:0000256" key="8">
    <source>
        <dbReference type="ARBA" id="ARBA00023242"/>
    </source>
</evidence>
<dbReference type="GeneID" id="25260057"/>
<evidence type="ECO:0000313" key="14">
    <source>
        <dbReference type="Proteomes" id="UP000029725"/>
    </source>
</evidence>
<evidence type="ECO:0000256" key="3">
    <source>
        <dbReference type="ARBA" id="ARBA00022448"/>
    </source>
</evidence>
<dbReference type="InterPro" id="IPR036638">
    <property type="entry name" value="HLH_DNA-bd_sf"/>
</dbReference>
<dbReference type="GO" id="GO:0000822">
    <property type="term" value="F:inositol hexakisphosphate binding"/>
    <property type="evidence" value="ECO:0007669"/>
    <property type="project" value="TreeGrafter"/>
</dbReference>
<evidence type="ECO:0000256" key="4">
    <source>
        <dbReference type="ARBA" id="ARBA00022816"/>
    </source>
</evidence>
<comment type="subcellular location">
    <subcellularLocation>
        <location evidence="1">Nucleus</location>
        <location evidence="1">Nuclear pore complex</location>
    </subcellularLocation>
</comment>
<dbReference type="Pfam" id="PF00010">
    <property type="entry name" value="HLH"/>
    <property type="match status" value="1"/>
</dbReference>
<accession>A0A098VPZ5</accession>
<feature type="domain" description="BHLH" evidence="12">
    <location>
        <begin position="124"/>
        <end position="184"/>
    </location>
</feature>
<evidence type="ECO:0000256" key="6">
    <source>
        <dbReference type="ARBA" id="ARBA00023010"/>
    </source>
</evidence>
<dbReference type="PANTHER" id="PTHR12960">
    <property type="entry name" value="GLE-1-RELATED"/>
    <property type="match status" value="1"/>
</dbReference>
<sequence>MYIRYLCVGALQHPPLAIKMENTDICEIRSFSKTAVNLNLLAETILHAPSISPFSGVDSKSTSRDACPLKMRSIDSPNAIFTHHKQDELIGFRSILPPGHSYSFDQDLQPQRRKKLCADDIILEKKKAHIVSEQKRRQNINDGFEELKQIIPACSATTDSKAVILRKDDLQEQIRTAVDKISNELNELEAKRQDEERLRAAEHIRLLVIQERQKKERQKNEQQEREKQEQKLVEATKTQEAPQTIGTELYGGATKNKLEGEETTSLYASRVIYFLWAERINGLKEIVLAAGTQNEHLLNFCQFFISEKICDQASILAASHLPAAVSIARVCHGISKFGILPDFLVKLLGTLAFRCPLLNGSNPSGFSFSKLGYKMKPDGISVNETNDSWIERMRGYISLYIAILLCDNFEPGLSWTLLVSILNLDTPHPWIPFLLVSILDVGSISFFRLFQGYYLKLILLVKEQLIPTLKSTSIAFSPKSSLPRLEIMVDEILLNPTSVGLAL</sequence>
<dbReference type="EMBL" id="JMKJ01000410">
    <property type="protein sequence ID" value="KGG51055.1"/>
    <property type="molecule type" value="Genomic_DNA"/>
</dbReference>
<dbReference type="InterPro" id="IPR011598">
    <property type="entry name" value="bHLH_dom"/>
</dbReference>
<keyword evidence="5" id="KW-0653">Protein transport</keyword>
<dbReference type="GO" id="GO:0046983">
    <property type="term" value="F:protein dimerization activity"/>
    <property type="evidence" value="ECO:0007669"/>
    <property type="project" value="InterPro"/>
</dbReference>
<dbReference type="PANTHER" id="PTHR12960:SF0">
    <property type="entry name" value="MRNA EXPORT FACTOR GLE1"/>
    <property type="match status" value="1"/>
</dbReference>
<feature type="compositionally biased region" description="Basic and acidic residues" evidence="11">
    <location>
        <begin position="215"/>
        <end position="234"/>
    </location>
</feature>